<feature type="transmembrane region" description="Helical" evidence="2">
    <location>
        <begin position="41"/>
        <end position="58"/>
    </location>
</feature>
<dbReference type="EMBL" id="RGET01000004">
    <property type="protein sequence ID" value="NBN87594.1"/>
    <property type="molecule type" value="Genomic_DNA"/>
</dbReference>
<sequence length="156" mass="16881">MADLSGEFWQAMSVGWACFGLGVAVFRITPQSIVTVALSRALLVLAPGVLSCWGVHAVRVNEQLRVMVEAKQSTEVGGYERVYVTRADTITTGDGNTIGFVRYSDGRSVPSLHGLHRREGRPAGQADPRDWGSAAAAGALPEEWTGRRELARSQRL</sequence>
<protein>
    <submittedName>
        <fullName evidence="3">Uncharacterized protein</fullName>
    </submittedName>
</protein>
<dbReference type="Proteomes" id="UP000713222">
    <property type="component" value="Unassembled WGS sequence"/>
</dbReference>
<keyword evidence="2" id="KW-0472">Membrane</keyword>
<organism evidence="3 4">
    <name type="scientific">Candidatus Fonsibacter lacus</name>
    <dbReference type="NCBI Taxonomy" id="2576439"/>
    <lineage>
        <taxon>Bacteria</taxon>
        <taxon>Pseudomonadati</taxon>
        <taxon>Pseudomonadota</taxon>
        <taxon>Alphaproteobacteria</taxon>
        <taxon>Candidatus Pelagibacterales</taxon>
        <taxon>Candidatus Pelagibacterales incertae sedis</taxon>
        <taxon>Candidatus Fonsibacter</taxon>
    </lineage>
</organism>
<evidence type="ECO:0000256" key="1">
    <source>
        <dbReference type="SAM" id="MobiDB-lite"/>
    </source>
</evidence>
<dbReference type="AlphaFoldDB" id="A0A964V4E4"/>
<accession>A0A964V4E4</accession>
<gene>
    <name evidence="3" type="ORF">EBV32_00650</name>
</gene>
<comment type="caution">
    <text evidence="3">The sequence shown here is derived from an EMBL/GenBank/DDBJ whole genome shotgun (WGS) entry which is preliminary data.</text>
</comment>
<keyword evidence="2" id="KW-0812">Transmembrane</keyword>
<evidence type="ECO:0000313" key="4">
    <source>
        <dbReference type="Proteomes" id="UP000713222"/>
    </source>
</evidence>
<proteinExistence type="predicted"/>
<evidence type="ECO:0000313" key="3">
    <source>
        <dbReference type="EMBL" id="NBN87594.1"/>
    </source>
</evidence>
<feature type="region of interest" description="Disordered" evidence="1">
    <location>
        <begin position="111"/>
        <end position="139"/>
    </location>
</feature>
<keyword evidence="2" id="KW-1133">Transmembrane helix</keyword>
<evidence type="ECO:0000256" key="2">
    <source>
        <dbReference type="SAM" id="Phobius"/>
    </source>
</evidence>
<reference evidence="3" key="1">
    <citation type="submission" date="2018-10" db="EMBL/GenBank/DDBJ databases">
        <title>Iterative Subtractive Binning of Freshwater Chronoseries Metagenomes Recovers Nearly Complete Genomes from over Four Hundred Novel Species.</title>
        <authorList>
            <person name="Rodriguez-R L.M."/>
            <person name="Tsementzi D."/>
            <person name="Luo C."/>
            <person name="Konstantinidis K.T."/>
        </authorList>
    </citation>
    <scope>NUCLEOTIDE SEQUENCE</scope>
    <source>
        <strain evidence="3">WB7_6_001</strain>
    </source>
</reference>
<name>A0A964V4E4_9PROT</name>
<feature type="transmembrane region" description="Helical" evidence="2">
    <location>
        <begin position="12"/>
        <end position="29"/>
    </location>
</feature>